<keyword evidence="3" id="KW-1185">Reference proteome</keyword>
<dbReference type="InterPro" id="IPR023804">
    <property type="entry name" value="DUF3792_TM"/>
</dbReference>
<proteinExistence type="predicted"/>
<feature type="transmembrane region" description="Helical" evidence="1">
    <location>
        <begin position="46"/>
        <end position="66"/>
    </location>
</feature>
<evidence type="ECO:0008006" key="4">
    <source>
        <dbReference type="Google" id="ProtNLM"/>
    </source>
</evidence>
<keyword evidence="1" id="KW-0472">Membrane</keyword>
<reference evidence="2" key="1">
    <citation type="submission" date="2008-12" db="EMBL/GenBank/DDBJ databases">
        <title>Complete sequence of Chloroflexus aggregans DSM 9485.</title>
        <authorList>
            <consortium name="US DOE Joint Genome Institute"/>
            <person name="Lucas S."/>
            <person name="Copeland A."/>
            <person name="Lapidus A."/>
            <person name="Glavina del Rio T."/>
            <person name="Dalin E."/>
            <person name="Tice H."/>
            <person name="Pitluck S."/>
            <person name="Foster B."/>
            <person name="Larimer F."/>
            <person name="Land M."/>
            <person name="Hauser L."/>
            <person name="Kyrpides N."/>
            <person name="Mikhailova N."/>
            <person name="Bryant D."/>
            <person name="Richardson P."/>
        </authorList>
    </citation>
    <scope>NUCLEOTIDE SEQUENCE</scope>
    <source>
        <strain evidence="2">DSM 9485</strain>
    </source>
</reference>
<dbReference type="EMBL" id="CP001337">
    <property type="protein sequence ID" value="ACL22959.1"/>
    <property type="molecule type" value="Genomic_DNA"/>
</dbReference>
<feature type="transmembrane region" description="Helical" evidence="1">
    <location>
        <begin position="73"/>
        <end position="93"/>
    </location>
</feature>
<name>B8GBL2_CHLAD</name>
<keyword evidence="1" id="KW-0812">Transmembrane</keyword>
<dbReference type="Proteomes" id="UP000002508">
    <property type="component" value="Chromosome"/>
</dbReference>
<keyword evidence="1" id="KW-1133">Transmembrane helix</keyword>
<sequence>MNIRWTAVISGFMADFALTIILQVMIIATGQSAVFTEPSWQNPIHVLLILCGASLTGLGGFVAGWLTDNAFTIHGLLVGVVGVLVAALANVGIEVPRLLLLGQVLGCILGALGGAIAGRMHKTSKIG</sequence>
<evidence type="ECO:0000313" key="2">
    <source>
        <dbReference type="EMBL" id="ACL22959.1"/>
    </source>
</evidence>
<dbReference type="OrthoDB" id="160106at2"/>
<feature type="transmembrane region" description="Helical" evidence="1">
    <location>
        <begin position="99"/>
        <end position="118"/>
    </location>
</feature>
<protein>
    <recommendedName>
        <fullName evidence="4">TIGR04086 family membrane protein</fullName>
    </recommendedName>
</protein>
<evidence type="ECO:0000313" key="3">
    <source>
        <dbReference type="Proteomes" id="UP000002508"/>
    </source>
</evidence>
<dbReference type="RefSeq" id="WP_012615325.1">
    <property type="nucleotide sequence ID" value="NC_011831.1"/>
</dbReference>
<gene>
    <name evidence="2" type="ordered locus">Cagg_0006</name>
</gene>
<dbReference type="AlphaFoldDB" id="B8GBL2"/>
<accession>B8GBL2</accession>
<dbReference type="HOGENOM" id="CLU_1966626_0_0_0"/>
<dbReference type="NCBIfam" id="TIGR04086">
    <property type="entry name" value="TIGR04086_membr"/>
    <property type="match status" value="1"/>
</dbReference>
<evidence type="ECO:0000256" key="1">
    <source>
        <dbReference type="SAM" id="Phobius"/>
    </source>
</evidence>
<feature type="transmembrane region" description="Helical" evidence="1">
    <location>
        <begin position="12"/>
        <end position="34"/>
    </location>
</feature>
<dbReference type="KEGG" id="cag:Cagg_0006"/>
<organism evidence="2 3">
    <name type="scientific">Chloroflexus aggregans (strain MD-66 / DSM 9485)</name>
    <dbReference type="NCBI Taxonomy" id="326427"/>
    <lineage>
        <taxon>Bacteria</taxon>
        <taxon>Bacillati</taxon>
        <taxon>Chloroflexota</taxon>
        <taxon>Chloroflexia</taxon>
        <taxon>Chloroflexales</taxon>
        <taxon>Chloroflexineae</taxon>
        <taxon>Chloroflexaceae</taxon>
        <taxon>Chloroflexus</taxon>
    </lineage>
</organism>